<feature type="compositionally biased region" description="Basic and acidic residues" evidence="1">
    <location>
        <begin position="8"/>
        <end position="23"/>
    </location>
</feature>
<dbReference type="InterPro" id="IPR025638">
    <property type="entry name" value="DUF4336"/>
</dbReference>
<dbReference type="AlphaFoldDB" id="A0A2R6P233"/>
<dbReference type="PANTHER" id="PTHR33835">
    <property type="entry name" value="YALI0C07656P"/>
    <property type="match status" value="1"/>
</dbReference>
<keyword evidence="3" id="KW-1185">Reference proteome</keyword>
<feature type="region of interest" description="Disordered" evidence="1">
    <location>
        <begin position="1"/>
        <end position="23"/>
    </location>
</feature>
<dbReference type="OrthoDB" id="421671at2759"/>
<protein>
    <submittedName>
        <fullName evidence="2">Uncharacterized protein</fullName>
    </submittedName>
</protein>
<evidence type="ECO:0000313" key="2">
    <source>
        <dbReference type="EMBL" id="PSR84034.1"/>
    </source>
</evidence>
<gene>
    <name evidence="2" type="ORF">PHLCEN_2v5546</name>
</gene>
<sequence length="169" mass="18586">MPVAIRITTERSEARGEPDLEAPDSKAEIPFARFGFLPVGGRSTAVKLSSGDVWVLASTPLDDATKNKLEEIGPVKCIHDSALCDYSFFKADEDYAQHRYIIGADLKHHLYLGDFKKQYPEAVVIAPETVVNKKSKQGLVFGGAWGTNPTNAKYGFEGDIQHWFASSLP</sequence>
<accession>A0A2R6P233</accession>
<organism evidence="2 3">
    <name type="scientific">Hermanssonia centrifuga</name>
    <dbReference type="NCBI Taxonomy" id="98765"/>
    <lineage>
        <taxon>Eukaryota</taxon>
        <taxon>Fungi</taxon>
        <taxon>Dikarya</taxon>
        <taxon>Basidiomycota</taxon>
        <taxon>Agaricomycotina</taxon>
        <taxon>Agaricomycetes</taxon>
        <taxon>Polyporales</taxon>
        <taxon>Meruliaceae</taxon>
        <taxon>Hermanssonia</taxon>
    </lineage>
</organism>
<evidence type="ECO:0000256" key="1">
    <source>
        <dbReference type="SAM" id="MobiDB-lite"/>
    </source>
</evidence>
<comment type="caution">
    <text evidence="2">The sequence shown here is derived from an EMBL/GenBank/DDBJ whole genome shotgun (WGS) entry which is preliminary data.</text>
</comment>
<dbReference type="Proteomes" id="UP000186601">
    <property type="component" value="Unassembled WGS sequence"/>
</dbReference>
<dbReference type="EMBL" id="MLYV02000545">
    <property type="protein sequence ID" value="PSR84034.1"/>
    <property type="molecule type" value="Genomic_DNA"/>
</dbReference>
<proteinExistence type="predicted"/>
<reference evidence="2 3" key="1">
    <citation type="submission" date="2018-02" db="EMBL/GenBank/DDBJ databases">
        <title>Genome sequence of the basidiomycete white-rot fungus Phlebia centrifuga.</title>
        <authorList>
            <person name="Granchi Z."/>
            <person name="Peng M."/>
            <person name="de Vries R.P."/>
            <person name="Hilden K."/>
            <person name="Makela M.R."/>
            <person name="Grigoriev I."/>
            <person name="Riley R."/>
        </authorList>
    </citation>
    <scope>NUCLEOTIDE SEQUENCE [LARGE SCALE GENOMIC DNA]</scope>
    <source>
        <strain evidence="2 3">FBCC195</strain>
    </source>
</reference>
<name>A0A2R6P233_9APHY</name>
<evidence type="ECO:0000313" key="3">
    <source>
        <dbReference type="Proteomes" id="UP000186601"/>
    </source>
</evidence>
<dbReference type="PANTHER" id="PTHR33835:SF1">
    <property type="entry name" value="METALLO-BETA-LACTAMASE DOMAIN-CONTAINING PROTEIN"/>
    <property type="match status" value="1"/>
</dbReference>